<dbReference type="SMART" id="SM00212">
    <property type="entry name" value="UBCc"/>
    <property type="match status" value="1"/>
</dbReference>
<dbReference type="PANTHER" id="PTHR24067">
    <property type="entry name" value="UBIQUITIN-CONJUGATING ENZYME E2"/>
    <property type="match status" value="1"/>
</dbReference>
<name>A0A058ZGZ0_FONAL</name>
<dbReference type="EMBL" id="KB932201">
    <property type="protein sequence ID" value="KCV72752.1"/>
    <property type="molecule type" value="Genomic_DNA"/>
</dbReference>
<dbReference type="RefSeq" id="XP_009492453.1">
    <property type="nucleotide sequence ID" value="XM_009494178.1"/>
</dbReference>
<gene>
    <name evidence="2" type="ORF">H696_00331</name>
</gene>
<dbReference type="eggNOG" id="KOG0896">
    <property type="taxonomic scope" value="Eukaryota"/>
</dbReference>
<dbReference type="Proteomes" id="UP000030693">
    <property type="component" value="Unassembled WGS sequence"/>
</dbReference>
<dbReference type="GeneID" id="20525056"/>
<dbReference type="OrthoDB" id="6508832at2759"/>
<dbReference type="Gene3D" id="3.10.110.10">
    <property type="entry name" value="Ubiquitin Conjugating Enzyme"/>
    <property type="match status" value="1"/>
</dbReference>
<dbReference type="AlphaFoldDB" id="A0A058ZGZ0"/>
<dbReference type="STRING" id="691883.A0A058ZGZ0"/>
<organism evidence="2">
    <name type="scientific">Fonticula alba</name>
    <name type="common">Slime mold</name>
    <dbReference type="NCBI Taxonomy" id="691883"/>
    <lineage>
        <taxon>Eukaryota</taxon>
        <taxon>Rotosphaerida</taxon>
        <taxon>Fonticulaceae</taxon>
        <taxon>Fonticula</taxon>
    </lineage>
</organism>
<evidence type="ECO:0000313" key="3">
    <source>
        <dbReference type="Proteomes" id="UP000030693"/>
    </source>
</evidence>
<dbReference type="InterPro" id="IPR000608">
    <property type="entry name" value="UBC"/>
</dbReference>
<dbReference type="InterPro" id="IPR050113">
    <property type="entry name" value="Ub_conjugating_enzyme"/>
</dbReference>
<proteinExistence type="predicted"/>
<keyword evidence="3" id="KW-1185">Reference proteome</keyword>
<dbReference type="OMA" id="GPESCSY"/>
<evidence type="ECO:0000259" key="1">
    <source>
        <dbReference type="PROSITE" id="PS50127"/>
    </source>
</evidence>
<feature type="domain" description="UBC core" evidence="1">
    <location>
        <begin position="1"/>
        <end position="127"/>
    </location>
</feature>
<dbReference type="PROSITE" id="PS50127">
    <property type="entry name" value="UBC_2"/>
    <property type="match status" value="1"/>
</dbReference>
<reference evidence="2" key="1">
    <citation type="submission" date="2013-04" db="EMBL/GenBank/DDBJ databases">
        <title>The Genome Sequence of Fonticula alba ATCC 38817.</title>
        <authorList>
            <consortium name="The Broad Institute Genomics Platform"/>
            <person name="Russ C."/>
            <person name="Cuomo C."/>
            <person name="Burger G."/>
            <person name="Gray M.W."/>
            <person name="Holland P.W.H."/>
            <person name="King N."/>
            <person name="Lang F.B.F."/>
            <person name="Roger A.J."/>
            <person name="Ruiz-Trillo I."/>
            <person name="Brown M."/>
            <person name="Walker B."/>
            <person name="Young S."/>
            <person name="Zeng Q."/>
            <person name="Gargeya S."/>
            <person name="Fitzgerald M."/>
            <person name="Haas B."/>
            <person name="Abouelleil A."/>
            <person name="Allen A.W."/>
            <person name="Alvarado L."/>
            <person name="Arachchi H.M."/>
            <person name="Berlin A.M."/>
            <person name="Chapman S.B."/>
            <person name="Gainer-Dewar J."/>
            <person name="Goldberg J."/>
            <person name="Griggs A."/>
            <person name="Gujja S."/>
            <person name="Hansen M."/>
            <person name="Howarth C."/>
            <person name="Imamovic A."/>
            <person name="Ireland A."/>
            <person name="Larimer J."/>
            <person name="McCowan C."/>
            <person name="Murphy C."/>
            <person name="Pearson M."/>
            <person name="Poon T.W."/>
            <person name="Priest M."/>
            <person name="Roberts A."/>
            <person name="Saif S."/>
            <person name="Shea T."/>
            <person name="Sisk P."/>
            <person name="Sykes S."/>
            <person name="Wortman J."/>
            <person name="Nusbaum C."/>
            <person name="Birren B."/>
        </authorList>
    </citation>
    <scope>NUCLEOTIDE SEQUENCE [LARGE SCALE GENOMIC DNA]</scope>
    <source>
        <strain evidence="2">ATCC 38817</strain>
    </source>
</reference>
<accession>A0A058ZGZ0</accession>
<dbReference type="InterPro" id="IPR016135">
    <property type="entry name" value="UBQ-conjugating_enzyme/RWD"/>
</dbReference>
<protein>
    <submittedName>
        <fullName evidence="2">Ubiquitin-conjugating enzyme E2</fullName>
    </submittedName>
</protein>
<dbReference type="Pfam" id="PF00179">
    <property type="entry name" value="UQ_con"/>
    <property type="match status" value="1"/>
</dbReference>
<dbReference type="SUPFAM" id="SSF54495">
    <property type="entry name" value="UBC-like"/>
    <property type="match status" value="1"/>
</dbReference>
<evidence type="ECO:0000313" key="2">
    <source>
        <dbReference type="EMBL" id="KCV72752.1"/>
    </source>
</evidence>
<sequence length="127" mass="13901">MDELERGEKAASFQSYSYGLSDAEDITLTNWHATIIGPNGTTFDNRIYSLSIVCGPEYPNSAPVVSFSTMINASFVGPRGEVDLSKLPALGKWAPEHTIESVLKAIIEEMKSRSNRSNKQPAESAVY</sequence>